<dbReference type="Gene3D" id="1.10.167.10">
    <property type="entry name" value="Regulator of G-protein Signalling 4, domain 2"/>
    <property type="match status" value="1"/>
</dbReference>
<keyword evidence="8 11" id="KW-0067">ATP-binding</keyword>
<keyword evidence="6 11" id="KW-0547">Nucleotide-binding</keyword>
<dbReference type="GO" id="GO:0009966">
    <property type="term" value="P:regulation of signal transduction"/>
    <property type="evidence" value="ECO:0007669"/>
    <property type="project" value="TreeGrafter"/>
</dbReference>
<evidence type="ECO:0000256" key="9">
    <source>
        <dbReference type="ARBA" id="ARBA00057847"/>
    </source>
</evidence>
<dbReference type="SMART" id="SM00220">
    <property type="entry name" value="S_TKc"/>
    <property type="match status" value="1"/>
</dbReference>
<evidence type="ECO:0000256" key="3">
    <source>
        <dbReference type="ARBA" id="ARBA00022527"/>
    </source>
</evidence>
<dbReference type="Proteomes" id="UP000494206">
    <property type="component" value="Unassembled WGS sequence"/>
</dbReference>
<keyword evidence="17" id="KW-1185">Reference proteome</keyword>
<dbReference type="SMART" id="SM00315">
    <property type="entry name" value="RGS"/>
    <property type="match status" value="1"/>
</dbReference>
<evidence type="ECO:0000256" key="4">
    <source>
        <dbReference type="ARBA" id="ARBA00022553"/>
    </source>
</evidence>
<dbReference type="PRINTS" id="PR00717">
    <property type="entry name" value="GPCRKINASE"/>
</dbReference>
<dbReference type="InterPro" id="IPR044926">
    <property type="entry name" value="RGS_subdomain_2"/>
</dbReference>
<dbReference type="InterPro" id="IPR000719">
    <property type="entry name" value="Prot_kinase_dom"/>
</dbReference>
<comment type="caution">
    <text evidence="16">The sequence shown here is derived from an EMBL/GenBank/DDBJ whole genome shotgun (WGS) entry which is preliminary data.</text>
</comment>
<feature type="domain" description="RGS" evidence="14">
    <location>
        <begin position="58"/>
        <end position="188"/>
    </location>
</feature>
<dbReference type="SUPFAM" id="SSF56112">
    <property type="entry name" value="Protein kinase-like (PK-like)"/>
    <property type="match status" value="1"/>
</dbReference>
<dbReference type="Pfam" id="PF00615">
    <property type="entry name" value="RGS"/>
    <property type="match status" value="1"/>
</dbReference>
<comment type="catalytic activity">
    <reaction evidence="1">
        <text>[G-protein-coupled receptor] + ATP = [G-protein-coupled receptor]-phosphate + ADP + H(+)</text>
        <dbReference type="Rhea" id="RHEA:12008"/>
        <dbReference type="Rhea" id="RHEA-COMP:11260"/>
        <dbReference type="Rhea" id="RHEA-COMP:11261"/>
        <dbReference type="ChEBI" id="CHEBI:15378"/>
        <dbReference type="ChEBI" id="CHEBI:30616"/>
        <dbReference type="ChEBI" id="CHEBI:43176"/>
        <dbReference type="ChEBI" id="CHEBI:68546"/>
        <dbReference type="ChEBI" id="CHEBI:456216"/>
        <dbReference type="EC" id="2.7.11.16"/>
    </reaction>
</comment>
<dbReference type="Gene3D" id="1.10.510.10">
    <property type="entry name" value="Transferase(Phosphotransferase) domain 1"/>
    <property type="match status" value="1"/>
</dbReference>
<protein>
    <recommendedName>
        <fullName evidence="12">G protein-coupled receptor kinase</fullName>
        <ecNumber evidence="12">2.7.11.-</ecNumber>
    </recommendedName>
</protein>
<dbReference type="InterPro" id="IPR000239">
    <property type="entry name" value="GPCR_kinase"/>
</dbReference>
<evidence type="ECO:0000256" key="5">
    <source>
        <dbReference type="ARBA" id="ARBA00022679"/>
    </source>
</evidence>
<dbReference type="InterPro" id="IPR017441">
    <property type="entry name" value="Protein_kinase_ATP_BS"/>
</dbReference>
<evidence type="ECO:0000259" key="13">
    <source>
        <dbReference type="PROSITE" id="PS50011"/>
    </source>
</evidence>
<dbReference type="InterPro" id="IPR008271">
    <property type="entry name" value="Ser/Thr_kinase_AS"/>
</dbReference>
<proteinExistence type="inferred from homology"/>
<dbReference type="GO" id="GO:0004703">
    <property type="term" value="F:G protein-coupled receptor kinase activity"/>
    <property type="evidence" value="ECO:0007669"/>
    <property type="project" value="UniProtKB-EC"/>
</dbReference>
<evidence type="ECO:0000313" key="16">
    <source>
        <dbReference type="EMBL" id="CAB3410301.1"/>
    </source>
</evidence>
<reference evidence="16 17" key="1">
    <citation type="submission" date="2020-04" db="EMBL/GenBank/DDBJ databases">
        <authorList>
            <person name="Laetsch R D."/>
            <person name="Stevens L."/>
            <person name="Kumar S."/>
            <person name="Blaxter L. M."/>
        </authorList>
    </citation>
    <scope>NUCLEOTIDE SEQUENCE [LARGE SCALE GENOMIC DNA]</scope>
</reference>
<evidence type="ECO:0000259" key="14">
    <source>
        <dbReference type="PROSITE" id="PS50132"/>
    </source>
</evidence>
<dbReference type="AlphaFoldDB" id="A0A8S1FD59"/>
<evidence type="ECO:0000256" key="7">
    <source>
        <dbReference type="ARBA" id="ARBA00022777"/>
    </source>
</evidence>
<feature type="active site" description="Proton acceptor" evidence="10">
    <location>
        <position position="328"/>
    </location>
</feature>
<accession>A0A8S1FD59</accession>
<evidence type="ECO:0000256" key="6">
    <source>
        <dbReference type="ARBA" id="ARBA00022741"/>
    </source>
</evidence>
<dbReference type="InterPro" id="IPR000961">
    <property type="entry name" value="AGC-kinase_C"/>
</dbReference>
<evidence type="ECO:0000256" key="12">
    <source>
        <dbReference type="RuleBase" id="RU000308"/>
    </source>
</evidence>
<dbReference type="PROSITE" id="PS00107">
    <property type="entry name" value="PROTEIN_KINASE_ATP"/>
    <property type="match status" value="1"/>
</dbReference>
<feature type="domain" description="Protein kinase" evidence="13">
    <location>
        <begin position="203"/>
        <end position="470"/>
    </location>
</feature>
<dbReference type="GO" id="GO:0005524">
    <property type="term" value="F:ATP binding"/>
    <property type="evidence" value="ECO:0007669"/>
    <property type="project" value="UniProtKB-UniRule"/>
</dbReference>
<dbReference type="InterPro" id="IPR016137">
    <property type="entry name" value="RGS"/>
</dbReference>
<dbReference type="InterPro" id="IPR011009">
    <property type="entry name" value="Kinase-like_dom_sf"/>
</dbReference>
<evidence type="ECO:0000256" key="2">
    <source>
        <dbReference type="ARBA" id="ARBA00009793"/>
    </source>
</evidence>
<dbReference type="FunFam" id="1.10.510.10:FF:000074">
    <property type="entry name" value="G protein-coupled receptor kinase"/>
    <property type="match status" value="1"/>
</dbReference>
<dbReference type="PROSITE" id="PS51285">
    <property type="entry name" value="AGC_KINASE_CTER"/>
    <property type="match status" value="1"/>
</dbReference>
<comment type="function">
    <text evidence="9">Specifically phosphorylates the activated forms of G protein-coupled receptors.</text>
</comment>
<keyword evidence="7 12" id="KW-0418">Kinase</keyword>
<keyword evidence="4" id="KW-0597">Phosphoprotein</keyword>
<feature type="domain" description="AGC-kinase C-terminal" evidence="15">
    <location>
        <begin position="480"/>
        <end position="545"/>
    </location>
</feature>
<dbReference type="PROSITE" id="PS50132">
    <property type="entry name" value="RGS"/>
    <property type="match status" value="1"/>
</dbReference>
<dbReference type="Gene3D" id="3.30.200.20">
    <property type="entry name" value="Phosphorylase Kinase, domain 1"/>
    <property type="match status" value="1"/>
</dbReference>
<sequence>MEIENIVANTVYIKARESGGQKKGKSKKWKNYLQFPHYTECLSLKNDIDASYEFVVEKQPIGKALFHEYCQATNSQYHQCCVFLTKVEEYETSDDDGQSRRELAQSIVKMLSPQPDENPSSSNDEQTIWCSFLPDEIITSCLALADSAAQETEPRSDIFSEPYRLVRAFLTEEPFKQFSDSMYFHRFLQWKWLEKRPVDKHTFRLYRVLGKGGFGEVCACQVRSSGKMYALKKLEKKRVKKRHAETLSLNEKQILQRINSPFVVSLAYAYETKDALCLVLTLMNGGDLKFHLYNLMPGGFDEKRVQFYAAEITLGLQHLHSEHILYRDLKPENILLDDYGHVRISDLGLAVELKENEAIKGRVGTVGYMAPEIVKNEKYSYGVDWWGVGCLIYEMIEGKAPFRQRKEKVKREEVERRVREDQEKYSEKFSEAARTLCRGLLHKEPSFRLGCRRVGRPEDGAEEIRAHPFFNTPDSNTGREPVPWKKMEAAKVTPPFCPDPRAVYAKDVLDIEQFSTVKGVRLDANDTQFYGKFNTGCVSIPWQNEMIETECYAELNTFHEENGELVWNLRPDSLLNDERRNGTNKPGFFARLFRRKNIENARSLHDLSRTENDSQIKCSAALRQNRAASACGRTNLI</sequence>
<dbReference type="FunFam" id="1.10.167.10:FF:000009">
    <property type="entry name" value="G protein-coupled receptor kinase"/>
    <property type="match status" value="1"/>
</dbReference>
<dbReference type="EMBL" id="CADEPM010000010">
    <property type="protein sequence ID" value="CAB3410301.1"/>
    <property type="molecule type" value="Genomic_DNA"/>
</dbReference>
<evidence type="ECO:0000259" key="15">
    <source>
        <dbReference type="PROSITE" id="PS51285"/>
    </source>
</evidence>
<keyword evidence="5 12" id="KW-0808">Transferase</keyword>
<keyword evidence="3 12" id="KW-0723">Serine/threonine-protein kinase</keyword>
<evidence type="ECO:0000256" key="11">
    <source>
        <dbReference type="PROSITE-ProRule" id="PRU10141"/>
    </source>
</evidence>
<dbReference type="PROSITE" id="PS50011">
    <property type="entry name" value="PROTEIN_KINASE_DOM"/>
    <property type="match status" value="1"/>
</dbReference>
<dbReference type="Pfam" id="PF00069">
    <property type="entry name" value="Pkinase"/>
    <property type="match status" value="1"/>
</dbReference>
<comment type="similarity">
    <text evidence="2 12">Belongs to the protein kinase superfamily. AGC Ser/Thr protein kinase family. GPRK subfamily.</text>
</comment>
<dbReference type="SUPFAM" id="SSF48097">
    <property type="entry name" value="Regulator of G-protein signaling, RGS"/>
    <property type="match status" value="1"/>
</dbReference>
<dbReference type="OrthoDB" id="354826at2759"/>
<dbReference type="PROSITE" id="PS00108">
    <property type="entry name" value="PROTEIN_KINASE_ST"/>
    <property type="match status" value="1"/>
</dbReference>
<evidence type="ECO:0000313" key="17">
    <source>
        <dbReference type="Proteomes" id="UP000494206"/>
    </source>
</evidence>
<feature type="binding site" evidence="11">
    <location>
        <position position="241"/>
    </location>
    <ligand>
        <name>ATP</name>
        <dbReference type="ChEBI" id="CHEBI:30616"/>
    </ligand>
</feature>
<dbReference type="InterPro" id="IPR036305">
    <property type="entry name" value="RGS_sf"/>
</dbReference>
<dbReference type="GO" id="GO:0005737">
    <property type="term" value="C:cytoplasm"/>
    <property type="evidence" value="ECO:0007669"/>
    <property type="project" value="TreeGrafter"/>
</dbReference>
<dbReference type="EC" id="2.7.11.-" evidence="12"/>
<dbReference type="PANTHER" id="PTHR24355:SF28">
    <property type="entry name" value="G PROTEIN-COUPLED RECEPTOR KINASE 2"/>
    <property type="match status" value="1"/>
</dbReference>
<evidence type="ECO:0000256" key="1">
    <source>
        <dbReference type="ARBA" id="ARBA00001256"/>
    </source>
</evidence>
<dbReference type="PANTHER" id="PTHR24355">
    <property type="entry name" value="G PROTEIN-COUPLED RECEPTOR KINASE/RIBOSOMAL PROTEIN S6 KINASE"/>
    <property type="match status" value="1"/>
</dbReference>
<evidence type="ECO:0000256" key="10">
    <source>
        <dbReference type="PIRSR" id="PIRSR600239-51"/>
    </source>
</evidence>
<evidence type="ECO:0000256" key="8">
    <source>
        <dbReference type="ARBA" id="ARBA00022840"/>
    </source>
</evidence>
<dbReference type="GO" id="GO:0007165">
    <property type="term" value="P:signal transduction"/>
    <property type="evidence" value="ECO:0007669"/>
    <property type="project" value="InterPro"/>
</dbReference>
<name>A0A8S1FD59_9PELO</name>
<gene>
    <name evidence="16" type="ORF">CBOVIS_LOCUS11847</name>
</gene>
<organism evidence="16 17">
    <name type="scientific">Caenorhabditis bovis</name>
    <dbReference type="NCBI Taxonomy" id="2654633"/>
    <lineage>
        <taxon>Eukaryota</taxon>
        <taxon>Metazoa</taxon>
        <taxon>Ecdysozoa</taxon>
        <taxon>Nematoda</taxon>
        <taxon>Chromadorea</taxon>
        <taxon>Rhabditida</taxon>
        <taxon>Rhabditina</taxon>
        <taxon>Rhabditomorpha</taxon>
        <taxon>Rhabditoidea</taxon>
        <taxon>Rhabditidae</taxon>
        <taxon>Peloderinae</taxon>
        <taxon>Caenorhabditis</taxon>
    </lineage>
</organism>